<evidence type="ECO:0000256" key="2">
    <source>
        <dbReference type="ARBA" id="ARBA00022679"/>
    </source>
</evidence>
<comment type="caution">
    <text evidence="6">The sequence shown here is derived from an EMBL/GenBank/DDBJ whole genome shotgun (WGS) entry which is preliminary data.</text>
</comment>
<dbReference type="GO" id="GO:0046854">
    <property type="term" value="P:phosphatidylinositol phosphate biosynthetic process"/>
    <property type="evidence" value="ECO:0007669"/>
    <property type="project" value="TreeGrafter"/>
</dbReference>
<accession>A0A9W6SYN7</accession>
<reference evidence="6" key="1">
    <citation type="submission" date="2023-04" db="EMBL/GenBank/DDBJ databases">
        <title>Candida boidinii NBRC 10035.</title>
        <authorList>
            <person name="Ichikawa N."/>
            <person name="Sato H."/>
            <person name="Tonouchi N."/>
        </authorList>
    </citation>
    <scope>NUCLEOTIDE SEQUENCE</scope>
    <source>
        <strain evidence="6">NBRC 10035</strain>
    </source>
</reference>
<proteinExistence type="inferred from homology"/>
<sequence length="394" mass="45050">MSFKPLEHQAAGHEGPLQSSDGSLFSKLTNKQEIEFYTNLQSLKLKDLSIDNVDNDANAGNNNNNEENDSNSSEIQLGSKLYHWVPNFIGILTPGMSAHLKSQIQIDNNITRESIDGKMVIQPATETQSLPPPSPSESTPQDKLYIVLSNSLHGYIKPSILDIKLGSILFDETANPEKKERMRKVSKETTSGSLNFRICGMKIINSQKLGDSNSIEGIEFSKVLAYQPVDESDEMWIIFNKFFGRSLNDQTVIQGLKLFFTFNKLTNKIRKIIINNFYTRLQILFNCLLDYEVRIIAGSLLFIYENDLTKWEDLNYEDSIFNANDYTFDEDEDDEDEEEEELHEINSNLSTLKFIDFAHSKFTPGESYDENIIKGVENLIELFKQLNELYKEDD</sequence>
<dbReference type="EMBL" id="BSXN01000677">
    <property type="protein sequence ID" value="GME69450.1"/>
    <property type="molecule type" value="Genomic_DNA"/>
</dbReference>
<protein>
    <recommendedName>
        <fullName evidence="4">Kinase</fullName>
        <ecNumber evidence="4">2.7.-.-</ecNumber>
    </recommendedName>
</protein>
<evidence type="ECO:0000313" key="6">
    <source>
        <dbReference type="EMBL" id="GME69450.1"/>
    </source>
</evidence>
<dbReference type="GO" id="GO:0032958">
    <property type="term" value="P:inositol phosphate biosynthetic process"/>
    <property type="evidence" value="ECO:0007669"/>
    <property type="project" value="InterPro"/>
</dbReference>
<dbReference type="GO" id="GO:0008440">
    <property type="term" value="F:inositol-1,4,5-trisphosphate 3-kinase activity"/>
    <property type="evidence" value="ECO:0007669"/>
    <property type="project" value="TreeGrafter"/>
</dbReference>
<dbReference type="InterPro" id="IPR005522">
    <property type="entry name" value="IPK"/>
</dbReference>
<dbReference type="AlphaFoldDB" id="A0A9W6SYN7"/>
<evidence type="ECO:0000256" key="3">
    <source>
        <dbReference type="ARBA" id="ARBA00022777"/>
    </source>
</evidence>
<gene>
    <name evidence="6" type="ORF">Cboi02_000232200</name>
</gene>
<evidence type="ECO:0000256" key="1">
    <source>
        <dbReference type="ARBA" id="ARBA00007374"/>
    </source>
</evidence>
<dbReference type="SUPFAM" id="SSF56104">
    <property type="entry name" value="SAICAR synthase-like"/>
    <property type="match status" value="1"/>
</dbReference>
<evidence type="ECO:0000313" key="7">
    <source>
        <dbReference type="Proteomes" id="UP001165120"/>
    </source>
</evidence>
<dbReference type="GO" id="GO:0000824">
    <property type="term" value="F:inositol-1,4,5,6-tetrakisphosphate 3-kinase activity"/>
    <property type="evidence" value="ECO:0007669"/>
    <property type="project" value="TreeGrafter"/>
</dbReference>
<keyword evidence="2 4" id="KW-0808">Transferase</keyword>
<feature type="compositionally biased region" description="Basic and acidic residues" evidence="5">
    <location>
        <begin position="1"/>
        <end position="11"/>
    </location>
</feature>
<dbReference type="GO" id="GO:0005737">
    <property type="term" value="C:cytoplasm"/>
    <property type="evidence" value="ECO:0007669"/>
    <property type="project" value="TreeGrafter"/>
</dbReference>
<dbReference type="EC" id="2.7.-.-" evidence="4"/>
<comment type="similarity">
    <text evidence="1 4">Belongs to the inositol phosphokinase (IPK) family.</text>
</comment>
<dbReference type="Proteomes" id="UP001165120">
    <property type="component" value="Unassembled WGS sequence"/>
</dbReference>
<keyword evidence="7" id="KW-1185">Reference proteome</keyword>
<dbReference type="GO" id="GO:0005634">
    <property type="term" value="C:nucleus"/>
    <property type="evidence" value="ECO:0007669"/>
    <property type="project" value="TreeGrafter"/>
</dbReference>
<dbReference type="InterPro" id="IPR038286">
    <property type="entry name" value="IPK_sf"/>
</dbReference>
<dbReference type="PANTHER" id="PTHR12400">
    <property type="entry name" value="INOSITOL POLYPHOSPHATE KINASE"/>
    <property type="match status" value="1"/>
</dbReference>
<feature type="region of interest" description="Disordered" evidence="5">
    <location>
        <begin position="1"/>
        <end position="24"/>
    </location>
</feature>
<keyword evidence="3 4" id="KW-0418">Kinase</keyword>
<dbReference type="Pfam" id="PF03770">
    <property type="entry name" value="IPK"/>
    <property type="match status" value="1"/>
</dbReference>
<evidence type="ECO:0000256" key="5">
    <source>
        <dbReference type="SAM" id="MobiDB-lite"/>
    </source>
</evidence>
<name>A0A9W6SYN7_CANBO</name>
<organism evidence="6 7">
    <name type="scientific">Candida boidinii</name>
    <name type="common">Yeast</name>
    <dbReference type="NCBI Taxonomy" id="5477"/>
    <lineage>
        <taxon>Eukaryota</taxon>
        <taxon>Fungi</taxon>
        <taxon>Dikarya</taxon>
        <taxon>Ascomycota</taxon>
        <taxon>Saccharomycotina</taxon>
        <taxon>Pichiomycetes</taxon>
        <taxon>Pichiales</taxon>
        <taxon>Pichiaceae</taxon>
        <taxon>Ogataea</taxon>
        <taxon>Ogataea/Candida clade</taxon>
    </lineage>
</organism>
<dbReference type="PANTHER" id="PTHR12400:SF103">
    <property type="entry name" value="INOSITOL POLYPHOSPHATE MULTIKINASE"/>
    <property type="match status" value="1"/>
</dbReference>
<dbReference type="Gene3D" id="3.30.470.160">
    <property type="entry name" value="Inositol polyphosphate kinase"/>
    <property type="match status" value="1"/>
</dbReference>
<evidence type="ECO:0000256" key="4">
    <source>
        <dbReference type="RuleBase" id="RU363090"/>
    </source>
</evidence>